<evidence type="ECO:0000313" key="1">
    <source>
        <dbReference type="EMBL" id="HIU21942.1"/>
    </source>
</evidence>
<comment type="caution">
    <text evidence="1">The sequence shown here is derived from an EMBL/GenBank/DDBJ whole genome shotgun (WGS) entry which is preliminary data.</text>
</comment>
<reference evidence="1" key="2">
    <citation type="journal article" date="2021" name="PeerJ">
        <title>Extensive microbial diversity within the chicken gut microbiome revealed by metagenomics and culture.</title>
        <authorList>
            <person name="Gilroy R."/>
            <person name="Ravi A."/>
            <person name="Getino M."/>
            <person name="Pursley I."/>
            <person name="Horton D.L."/>
            <person name="Alikhan N.F."/>
            <person name="Baker D."/>
            <person name="Gharbi K."/>
            <person name="Hall N."/>
            <person name="Watson M."/>
            <person name="Adriaenssens E.M."/>
            <person name="Foster-Nyarko E."/>
            <person name="Jarju S."/>
            <person name="Secka A."/>
            <person name="Antonio M."/>
            <person name="Oren A."/>
            <person name="Chaudhuri R.R."/>
            <person name="La Ragione R."/>
            <person name="Hildebrand F."/>
            <person name="Pallen M.J."/>
        </authorList>
    </citation>
    <scope>NUCLEOTIDE SEQUENCE</scope>
    <source>
        <strain evidence="1">1063</strain>
    </source>
</reference>
<reference evidence="1" key="1">
    <citation type="submission" date="2020-10" db="EMBL/GenBank/DDBJ databases">
        <authorList>
            <person name="Gilroy R."/>
        </authorList>
    </citation>
    <scope>NUCLEOTIDE SEQUENCE</scope>
    <source>
        <strain evidence="1">1063</strain>
    </source>
</reference>
<sequence>MEEIEVKRNPLGIKVFVVGKPDIEHMTEDEYGLFVSSLEMRMNEYLEKIKESK</sequence>
<name>A0A9D1HTW7_9FIRM</name>
<organism evidence="1 2">
    <name type="scientific">Candidatus Limadaptatus stercorigallinarum</name>
    <dbReference type="NCBI Taxonomy" id="2840845"/>
    <lineage>
        <taxon>Bacteria</taxon>
        <taxon>Bacillati</taxon>
        <taxon>Bacillota</taxon>
        <taxon>Clostridia</taxon>
        <taxon>Eubacteriales</taxon>
        <taxon>Candidatus Limadaptatus</taxon>
    </lineage>
</organism>
<protein>
    <submittedName>
        <fullName evidence="1">Uncharacterized protein</fullName>
    </submittedName>
</protein>
<proteinExistence type="predicted"/>
<evidence type="ECO:0000313" key="2">
    <source>
        <dbReference type="Proteomes" id="UP000824088"/>
    </source>
</evidence>
<dbReference type="AlphaFoldDB" id="A0A9D1HTW7"/>
<dbReference type="EMBL" id="DVMN01000126">
    <property type="protein sequence ID" value="HIU21942.1"/>
    <property type="molecule type" value="Genomic_DNA"/>
</dbReference>
<dbReference type="Proteomes" id="UP000824088">
    <property type="component" value="Unassembled WGS sequence"/>
</dbReference>
<accession>A0A9D1HTW7</accession>
<gene>
    <name evidence="1" type="ORF">IAD51_06940</name>
</gene>